<feature type="non-terminal residue" evidence="3">
    <location>
        <position position="1"/>
    </location>
</feature>
<dbReference type="Proteomes" id="UP000054244">
    <property type="component" value="Unassembled WGS sequence"/>
</dbReference>
<evidence type="ECO:0000313" key="3">
    <source>
        <dbReference type="EMBL" id="KFP80777.1"/>
    </source>
</evidence>
<dbReference type="InterPro" id="IPR001623">
    <property type="entry name" value="DnaJ_domain"/>
</dbReference>
<proteinExistence type="predicted"/>
<evidence type="ECO:0000259" key="2">
    <source>
        <dbReference type="Pfam" id="PF00226"/>
    </source>
</evidence>
<gene>
    <name evidence="3" type="ORF">N311_04016</name>
</gene>
<organism evidence="3 4">
    <name type="scientific">Apaloderma vittatum</name>
    <name type="common">Bar-tailed trogon</name>
    <dbReference type="NCBI Taxonomy" id="57397"/>
    <lineage>
        <taxon>Eukaryota</taxon>
        <taxon>Metazoa</taxon>
        <taxon>Chordata</taxon>
        <taxon>Craniata</taxon>
        <taxon>Vertebrata</taxon>
        <taxon>Euteleostomi</taxon>
        <taxon>Archelosauria</taxon>
        <taxon>Archosauria</taxon>
        <taxon>Dinosauria</taxon>
        <taxon>Saurischia</taxon>
        <taxon>Theropoda</taxon>
        <taxon>Coelurosauria</taxon>
        <taxon>Aves</taxon>
        <taxon>Neognathae</taxon>
        <taxon>Neoaves</taxon>
        <taxon>Telluraves</taxon>
        <taxon>Coraciimorphae</taxon>
        <taxon>Trogoniformes</taxon>
        <taxon>Trogonidae</taxon>
        <taxon>Apaloderma</taxon>
    </lineage>
</organism>
<feature type="domain" description="J" evidence="2">
    <location>
        <begin position="1"/>
        <end position="35"/>
    </location>
</feature>
<name>A0A091MVS1_APAVI</name>
<dbReference type="PANTHER" id="PTHR45168:SF3">
    <property type="entry name" value="DNAJ HEAT SHOCK PROTEIN FAMILY (HSP40) MEMBER B2"/>
    <property type="match status" value="1"/>
</dbReference>
<reference evidence="3 4" key="1">
    <citation type="submission" date="2014-04" db="EMBL/GenBank/DDBJ databases">
        <title>Genome evolution of avian class.</title>
        <authorList>
            <person name="Zhang G."/>
            <person name="Li C."/>
        </authorList>
    </citation>
    <scope>NUCLEOTIDE SEQUENCE [LARGE SCALE GENOMIC DNA]</scope>
    <source>
        <strain evidence="3">BGI_N311</strain>
    </source>
</reference>
<dbReference type="Gene3D" id="1.10.287.110">
    <property type="entry name" value="DnaJ domain"/>
    <property type="match status" value="1"/>
</dbReference>
<dbReference type="SUPFAM" id="SSF46565">
    <property type="entry name" value="Chaperone J-domain"/>
    <property type="match status" value="1"/>
</dbReference>
<sequence length="35" mass="4080">ALKWHSEKNPSNKVEAEKKFKEVSEACMILFNSQK</sequence>
<dbReference type="PANTHER" id="PTHR45168">
    <property type="entry name" value="DNAJ HOMOLOG SUBFAMILY B MEMBER 2"/>
    <property type="match status" value="1"/>
</dbReference>
<protein>
    <submittedName>
        <fullName evidence="3">DnaJ subfamily B member 6-B</fullName>
    </submittedName>
</protein>
<dbReference type="InterPro" id="IPR036869">
    <property type="entry name" value="J_dom_sf"/>
</dbReference>
<dbReference type="InterPro" id="IPR043183">
    <property type="entry name" value="DNJB2/6-like"/>
</dbReference>
<dbReference type="AlphaFoldDB" id="A0A091MVS1"/>
<dbReference type="GO" id="GO:0030544">
    <property type="term" value="F:Hsp70 protein binding"/>
    <property type="evidence" value="ECO:0007669"/>
    <property type="project" value="InterPro"/>
</dbReference>
<dbReference type="GO" id="GO:0051082">
    <property type="term" value="F:unfolded protein binding"/>
    <property type="evidence" value="ECO:0007669"/>
    <property type="project" value="InterPro"/>
</dbReference>
<evidence type="ECO:0000313" key="4">
    <source>
        <dbReference type="Proteomes" id="UP000054244"/>
    </source>
</evidence>
<accession>A0A091MVS1</accession>
<dbReference type="Pfam" id="PF00226">
    <property type="entry name" value="DnaJ"/>
    <property type="match status" value="1"/>
</dbReference>
<keyword evidence="4" id="KW-1185">Reference proteome</keyword>
<keyword evidence="1" id="KW-0143">Chaperone</keyword>
<evidence type="ECO:0000256" key="1">
    <source>
        <dbReference type="ARBA" id="ARBA00023186"/>
    </source>
</evidence>
<feature type="non-terminal residue" evidence="3">
    <location>
        <position position="35"/>
    </location>
</feature>
<dbReference type="EMBL" id="KL371502">
    <property type="protein sequence ID" value="KFP80777.1"/>
    <property type="molecule type" value="Genomic_DNA"/>
</dbReference>